<evidence type="ECO:0000256" key="4">
    <source>
        <dbReference type="ARBA" id="ARBA00022982"/>
    </source>
</evidence>
<keyword evidence="4 8" id="KW-0249">Electron transport</keyword>
<evidence type="ECO:0000256" key="7">
    <source>
        <dbReference type="ARBA" id="ARBA00023291"/>
    </source>
</evidence>
<organism evidence="10 11">
    <name type="scientific">Nocardia flavorosea</name>
    <dbReference type="NCBI Taxonomy" id="53429"/>
    <lineage>
        <taxon>Bacteria</taxon>
        <taxon>Bacillati</taxon>
        <taxon>Actinomycetota</taxon>
        <taxon>Actinomycetes</taxon>
        <taxon>Mycobacteriales</taxon>
        <taxon>Nocardiaceae</taxon>
        <taxon>Nocardia</taxon>
    </lineage>
</organism>
<keyword evidence="11" id="KW-1185">Reference proteome</keyword>
<keyword evidence="7" id="KW-0003">3Fe-4S</keyword>
<dbReference type="PANTHER" id="PTHR36923">
    <property type="entry name" value="FERREDOXIN"/>
    <property type="match status" value="1"/>
</dbReference>
<evidence type="ECO:0000256" key="2">
    <source>
        <dbReference type="ARBA" id="ARBA00022448"/>
    </source>
</evidence>
<proteinExistence type="predicted"/>
<dbReference type="AlphaFoldDB" id="A0A846YJM0"/>
<comment type="caution">
    <text evidence="10">The sequence shown here is derived from an EMBL/GenBank/DDBJ whole genome shotgun (WGS) entry which is preliminary data.</text>
</comment>
<comment type="cofactor">
    <cofactor evidence="1">
        <name>[3Fe-4S] cluster</name>
        <dbReference type="ChEBI" id="CHEBI:21137"/>
    </cofactor>
</comment>
<evidence type="ECO:0000313" key="10">
    <source>
        <dbReference type="EMBL" id="NKY59073.1"/>
    </source>
</evidence>
<sequence length="74" mass="7627">MPGWSVQIDRTRCLGCGVCVAYAPGSFAQDGEGLAVLRDPPADSLDEVRTAVDSCPTGALSLASTDVAITEREG</sequence>
<evidence type="ECO:0000256" key="6">
    <source>
        <dbReference type="ARBA" id="ARBA00023014"/>
    </source>
</evidence>
<accession>A0A846YJM0</accession>
<keyword evidence="5 8" id="KW-0408">Iron</keyword>
<keyword evidence="2 8" id="KW-0813">Transport</keyword>
<dbReference type="PRINTS" id="PR00352">
    <property type="entry name" value="3FE4SFRDOXIN"/>
</dbReference>
<dbReference type="EMBL" id="JAAXOT010000013">
    <property type="protein sequence ID" value="NKY59073.1"/>
    <property type="molecule type" value="Genomic_DNA"/>
</dbReference>
<dbReference type="Pfam" id="PF13459">
    <property type="entry name" value="Fer4_15"/>
    <property type="match status" value="1"/>
</dbReference>
<dbReference type="GO" id="GO:0009055">
    <property type="term" value="F:electron transfer activity"/>
    <property type="evidence" value="ECO:0007669"/>
    <property type="project" value="UniProtKB-UniRule"/>
</dbReference>
<feature type="domain" description="4Fe-4S ferredoxin-type" evidence="9">
    <location>
        <begin position="4"/>
        <end position="32"/>
    </location>
</feature>
<dbReference type="SUPFAM" id="SSF54862">
    <property type="entry name" value="4Fe-4S ferredoxins"/>
    <property type="match status" value="1"/>
</dbReference>
<keyword evidence="6 8" id="KW-0411">Iron-sulfur</keyword>
<dbReference type="InterPro" id="IPR017896">
    <property type="entry name" value="4Fe4S_Fe-S-bd"/>
</dbReference>
<dbReference type="InterPro" id="IPR051269">
    <property type="entry name" value="Fe-S_cluster_ET"/>
</dbReference>
<gene>
    <name evidence="10" type="ORF">HGA15_23555</name>
</gene>
<evidence type="ECO:0000256" key="8">
    <source>
        <dbReference type="RuleBase" id="RU368020"/>
    </source>
</evidence>
<name>A0A846YJM0_9NOCA</name>
<dbReference type="Proteomes" id="UP000570678">
    <property type="component" value="Unassembled WGS sequence"/>
</dbReference>
<dbReference type="Gene3D" id="3.30.70.20">
    <property type="match status" value="1"/>
</dbReference>
<evidence type="ECO:0000313" key="11">
    <source>
        <dbReference type="Proteomes" id="UP000570678"/>
    </source>
</evidence>
<reference evidence="10 11" key="1">
    <citation type="submission" date="2020-04" db="EMBL/GenBank/DDBJ databases">
        <title>MicrobeNet Type strains.</title>
        <authorList>
            <person name="Nicholson A.C."/>
        </authorList>
    </citation>
    <scope>NUCLEOTIDE SEQUENCE [LARGE SCALE GENOMIC DNA]</scope>
    <source>
        <strain evidence="10 11">JCM 3332</strain>
    </source>
</reference>
<dbReference type="PROSITE" id="PS51379">
    <property type="entry name" value="4FE4S_FER_2"/>
    <property type="match status" value="1"/>
</dbReference>
<dbReference type="GO" id="GO:0005506">
    <property type="term" value="F:iron ion binding"/>
    <property type="evidence" value="ECO:0007669"/>
    <property type="project" value="UniProtKB-UniRule"/>
</dbReference>
<dbReference type="PANTHER" id="PTHR36923:SF3">
    <property type="entry name" value="FERREDOXIN"/>
    <property type="match status" value="1"/>
</dbReference>
<keyword evidence="3 8" id="KW-0479">Metal-binding</keyword>
<evidence type="ECO:0000256" key="1">
    <source>
        <dbReference type="ARBA" id="ARBA00001927"/>
    </source>
</evidence>
<comment type="function">
    <text evidence="8">Ferredoxins are iron-sulfur proteins that transfer electrons in a wide variety of metabolic reactions.</text>
</comment>
<dbReference type="RefSeq" id="WP_062975056.1">
    <property type="nucleotide sequence ID" value="NZ_JAAXOT010000013.1"/>
</dbReference>
<dbReference type="InterPro" id="IPR001080">
    <property type="entry name" value="3Fe4S_ferredoxin"/>
</dbReference>
<protein>
    <recommendedName>
        <fullName evidence="8">Ferredoxin</fullName>
    </recommendedName>
</protein>
<evidence type="ECO:0000259" key="9">
    <source>
        <dbReference type="PROSITE" id="PS51379"/>
    </source>
</evidence>
<evidence type="ECO:0000256" key="5">
    <source>
        <dbReference type="ARBA" id="ARBA00023004"/>
    </source>
</evidence>
<evidence type="ECO:0000256" key="3">
    <source>
        <dbReference type="ARBA" id="ARBA00022723"/>
    </source>
</evidence>
<dbReference type="GO" id="GO:0051538">
    <property type="term" value="F:3 iron, 4 sulfur cluster binding"/>
    <property type="evidence" value="ECO:0007669"/>
    <property type="project" value="UniProtKB-KW"/>
</dbReference>